<evidence type="ECO:0000259" key="13">
    <source>
        <dbReference type="Pfam" id="PF00586"/>
    </source>
</evidence>
<dbReference type="Pfam" id="PF02769">
    <property type="entry name" value="AIRS_C"/>
    <property type="match status" value="1"/>
</dbReference>
<keyword evidence="16" id="KW-1185">Reference proteome</keyword>
<dbReference type="GO" id="GO:0005829">
    <property type="term" value="C:cytosol"/>
    <property type="evidence" value="ECO:0007669"/>
    <property type="project" value="TreeGrafter"/>
</dbReference>
<gene>
    <name evidence="12" type="primary">purM</name>
    <name evidence="15" type="ORF">CWR45_09105</name>
</gene>
<evidence type="ECO:0000313" key="15">
    <source>
        <dbReference type="EMBL" id="RDW18964.1"/>
    </source>
</evidence>
<dbReference type="GO" id="GO:0046084">
    <property type="term" value="P:adenine biosynthetic process"/>
    <property type="evidence" value="ECO:0007669"/>
    <property type="project" value="TreeGrafter"/>
</dbReference>
<evidence type="ECO:0000256" key="5">
    <source>
        <dbReference type="ARBA" id="ARBA00022598"/>
    </source>
</evidence>
<evidence type="ECO:0000256" key="7">
    <source>
        <dbReference type="ARBA" id="ARBA00022840"/>
    </source>
</evidence>
<evidence type="ECO:0000256" key="4">
    <source>
        <dbReference type="ARBA" id="ARBA00020367"/>
    </source>
</evidence>
<evidence type="ECO:0000259" key="14">
    <source>
        <dbReference type="Pfam" id="PF02769"/>
    </source>
</evidence>
<dbReference type="PANTHER" id="PTHR10520:SF12">
    <property type="entry name" value="TRIFUNCTIONAL PURINE BIOSYNTHETIC PROTEIN ADENOSINE-3"/>
    <property type="match status" value="1"/>
</dbReference>
<comment type="similarity">
    <text evidence="2 12">Belongs to the AIR synthase family.</text>
</comment>
<evidence type="ECO:0000256" key="12">
    <source>
        <dbReference type="HAMAP-Rule" id="MF_00741"/>
    </source>
</evidence>
<protein>
    <recommendedName>
        <fullName evidence="4 12">Phosphoribosylformylglycinamidine cyclo-ligase</fullName>
        <ecNumber evidence="3 12">6.3.3.1</ecNumber>
    </recommendedName>
    <alternativeName>
        <fullName evidence="9 12">AIR synthase</fullName>
    </alternativeName>
    <alternativeName>
        <fullName evidence="10 12">AIRS</fullName>
    </alternativeName>
    <alternativeName>
        <fullName evidence="8 12">Phosphoribosyl-aminoimidazole synthetase</fullName>
    </alternativeName>
</protein>
<feature type="domain" description="PurM-like N-terminal" evidence="13">
    <location>
        <begin position="56"/>
        <end position="161"/>
    </location>
</feature>
<proteinExistence type="inferred from homology"/>
<keyword evidence="7 12" id="KW-0067">ATP-binding</keyword>
<dbReference type="GO" id="GO:0006189">
    <property type="term" value="P:'de novo' IMP biosynthetic process"/>
    <property type="evidence" value="ECO:0007669"/>
    <property type="project" value="UniProtKB-UniRule"/>
</dbReference>
<dbReference type="InterPro" id="IPR016188">
    <property type="entry name" value="PurM-like_N"/>
</dbReference>
<feature type="domain" description="PurM-like C-terminal" evidence="14">
    <location>
        <begin position="173"/>
        <end position="335"/>
    </location>
</feature>
<dbReference type="UniPathway" id="UPA00074">
    <property type="reaction ID" value="UER00129"/>
</dbReference>
<comment type="catalytic activity">
    <reaction evidence="11 12">
        <text>2-formamido-N(1)-(5-O-phospho-beta-D-ribosyl)acetamidine + ATP = 5-amino-1-(5-phospho-beta-D-ribosyl)imidazole + ADP + phosphate + H(+)</text>
        <dbReference type="Rhea" id="RHEA:23032"/>
        <dbReference type="ChEBI" id="CHEBI:15378"/>
        <dbReference type="ChEBI" id="CHEBI:30616"/>
        <dbReference type="ChEBI" id="CHEBI:43474"/>
        <dbReference type="ChEBI" id="CHEBI:137981"/>
        <dbReference type="ChEBI" id="CHEBI:147287"/>
        <dbReference type="ChEBI" id="CHEBI:456216"/>
        <dbReference type="EC" id="6.3.3.1"/>
    </reaction>
</comment>
<evidence type="ECO:0000256" key="9">
    <source>
        <dbReference type="ARBA" id="ARBA00032931"/>
    </source>
</evidence>
<dbReference type="InterPro" id="IPR010918">
    <property type="entry name" value="PurM-like_C_dom"/>
</dbReference>
<dbReference type="Proteomes" id="UP000256520">
    <property type="component" value="Unassembled WGS sequence"/>
</dbReference>
<sequence length="339" mass="36230">MSDVYKNAGVDVEKGYEAVERMKKHIAKTTRPEVLGGIGSFAGLFDLTNFNYKEPVMVSGTDGVGTKLKLAFKLDKHDSVGIDLVAMCANDIIAQGAKVLFFLDYIACGKNEPERIEQIVAGVAAGCVDAGAALIGGETAEMPGMYQDDEYDLAGFVVGIAEKSKLITGESIQAGDVVIGLASSGVHSNGYSLVRKVTKELDLNKTYEGLSQSLGETLLTPTKIYAKPVSAALEKIEIKGISHITGGGFYENFPRMMPAGLGVEIEKNSWDIPEIFPFLQEKGAIPEKEMYGVFNMGIGMALVVTEKDVDSTIAILEEQGEKATVIGKIVANEGVHFTS</sequence>
<dbReference type="GO" id="GO:0004641">
    <property type="term" value="F:phosphoribosylformylglycinamidine cyclo-ligase activity"/>
    <property type="evidence" value="ECO:0007669"/>
    <property type="project" value="UniProtKB-UniRule"/>
</dbReference>
<keyword evidence="12" id="KW-0963">Cytoplasm</keyword>
<dbReference type="PANTHER" id="PTHR10520">
    <property type="entry name" value="TRIFUNCTIONAL PURINE BIOSYNTHETIC PROTEIN ADENOSINE-3-RELATED"/>
    <property type="match status" value="1"/>
</dbReference>
<evidence type="ECO:0000256" key="3">
    <source>
        <dbReference type="ARBA" id="ARBA00013047"/>
    </source>
</evidence>
<dbReference type="AlphaFoldDB" id="A0A3D8PSN0"/>
<dbReference type="EC" id="6.3.3.1" evidence="3 12"/>
<dbReference type="Pfam" id="PF00586">
    <property type="entry name" value="AIRS"/>
    <property type="match status" value="1"/>
</dbReference>
<evidence type="ECO:0000256" key="2">
    <source>
        <dbReference type="ARBA" id="ARBA00010280"/>
    </source>
</evidence>
<dbReference type="SUPFAM" id="SSF55326">
    <property type="entry name" value="PurM N-terminal domain-like"/>
    <property type="match status" value="1"/>
</dbReference>
<comment type="pathway">
    <text evidence="1 12">Purine metabolism; IMP biosynthesis via de novo pathway; 5-amino-1-(5-phospho-D-ribosyl)imidazole from N(2)-formyl-N(1)-(5-phospho-D-ribosyl)glycinamide: step 2/2.</text>
</comment>
<dbReference type="EMBL" id="PIOD01000008">
    <property type="protein sequence ID" value="RDW18964.1"/>
    <property type="molecule type" value="Genomic_DNA"/>
</dbReference>
<comment type="caution">
    <text evidence="15">The sequence shown here is derived from an EMBL/GenBank/DDBJ whole genome shotgun (WGS) entry which is preliminary data.</text>
</comment>
<reference evidence="16" key="1">
    <citation type="submission" date="2017-11" db="EMBL/GenBank/DDBJ databases">
        <authorList>
            <person name="Zhu W."/>
        </authorList>
    </citation>
    <scope>NUCLEOTIDE SEQUENCE [LARGE SCALE GENOMIC DNA]</scope>
    <source>
        <strain evidence="16">CAU 1051</strain>
    </source>
</reference>
<keyword evidence="5 12" id="KW-0436">Ligase</keyword>
<dbReference type="GO" id="GO:0004637">
    <property type="term" value="F:phosphoribosylamine-glycine ligase activity"/>
    <property type="evidence" value="ECO:0007669"/>
    <property type="project" value="TreeGrafter"/>
</dbReference>
<evidence type="ECO:0000256" key="10">
    <source>
        <dbReference type="ARBA" id="ARBA00033093"/>
    </source>
</evidence>
<name>A0A3D8PSN0_9BACI</name>
<dbReference type="GO" id="GO:0005524">
    <property type="term" value="F:ATP binding"/>
    <property type="evidence" value="ECO:0007669"/>
    <property type="project" value="UniProtKB-KW"/>
</dbReference>
<dbReference type="RefSeq" id="WP_115749560.1">
    <property type="nucleotide sequence ID" value="NZ_PIOD01000008.1"/>
</dbReference>
<dbReference type="HAMAP" id="MF_00741">
    <property type="entry name" value="AIRS"/>
    <property type="match status" value="1"/>
</dbReference>
<organism evidence="15 16">
    <name type="scientific">Oceanobacillus chungangensis</name>
    <dbReference type="NCBI Taxonomy" id="1229152"/>
    <lineage>
        <taxon>Bacteria</taxon>
        <taxon>Bacillati</taxon>
        <taxon>Bacillota</taxon>
        <taxon>Bacilli</taxon>
        <taxon>Bacillales</taxon>
        <taxon>Bacillaceae</taxon>
        <taxon>Oceanobacillus</taxon>
    </lineage>
</organism>
<dbReference type="Gene3D" id="3.30.1330.10">
    <property type="entry name" value="PurM-like, N-terminal domain"/>
    <property type="match status" value="1"/>
</dbReference>
<dbReference type="CDD" id="cd02196">
    <property type="entry name" value="PurM"/>
    <property type="match status" value="1"/>
</dbReference>
<evidence type="ECO:0000313" key="16">
    <source>
        <dbReference type="Proteomes" id="UP000256520"/>
    </source>
</evidence>
<evidence type="ECO:0000256" key="8">
    <source>
        <dbReference type="ARBA" id="ARBA00031908"/>
    </source>
</evidence>
<dbReference type="OrthoDB" id="9802507at2"/>
<evidence type="ECO:0000256" key="1">
    <source>
        <dbReference type="ARBA" id="ARBA00004686"/>
    </source>
</evidence>
<dbReference type="InterPro" id="IPR036676">
    <property type="entry name" value="PurM-like_C_sf"/>
</dbReference>
<dbReference type="FunFam" id="3.90.650.10:FF:000001">
    <property type="entry name" value="Phosphoribosylformylglycinamidine cyclo-ligase"/>
    <property type="match status" value="1"/>
</dbReference>
<comment type="subcellular location">
    <subcellularLocation>
        <location evidence="12">Cytoplasm</location>
    </subcellularLocation>
</comment>
<dbReference type="InterPro" id="IPR004733">
    <property type="entry name" value="PurM_cligase"/>
</dbReference>
<accession>A0A3D8PSN0</accession>
<evidence type="ECO:0000256" key="11">
    <source>
        <dbReference type="ARBA" id="ARBA00049057"/>
    </source>
</evidence>
<dbReference type="Gene3D" id="3.90.650.10">
    <property type="entry name" value="PurM-like C-terminal domain"/>
    <property type="match status" value="1"/>
</dbReference>
<evidence type="ECO:0000256" key="6">
    <source>
        <dbReference type="ARBA" id="ARBA00022741"/>
    </source>
</evidence>
<dbReference type="SUPFAM" id="SSF56042">
    <property type="entry name" value="PurM C-terminal domain-like"/>
    <property type="match status" value="1"/>
</dbReference>
<keyword evidence="6 12" id="KW-0547">Nucleotide-binding</keyword>
<dbReference type="FunFam" id="3.30.1330.10:FF:000001">
    <property type="entry name" value="Phosphoribosylformylglycinamidine cyclo-ligase"/>
    <property type="match status" value="1"/>
</dbReference>
<dbReference type="NCBIfam" id="TIGR00878">
    <property type="entry name" value="purM"/>
    <property type="match status" value="1"/>
</dbReference>
<keyword evidence="12" id="KW-0658">Purine biosynthesis</keyword>
<dbReference type="InterPro" id="IPR036921">
    <property type="entry name" value="PurM-like_N_sf"/>
</dbReference>